<dbReference type="PROSITE" id="PS00194">
    <property type="entry name" value="THIOREDOXIN_1"/>
    <property type="match status" value="1"/>
</dbReference>
<protein>
    <submittedName>
        <fullName evidence="7">DsbE family thiol:disulfide interchange protein</fullName>
    </submittedName>
</protein>
<comment type="subcellular location">
    <subcellularLocation>
        <location evidence="1">Cell envelope</location>
    </subcellularLocation>
</comment>
<keyword evidence="3" id="KW-0201">Cytochrome c-type biogenesis</keyword>
<dbReference type="InterPro" id="IPR017937">
    <property type="entry name" value="Thioredoxin_CS"/>
</dbReference>
<accession>A0ABS8CLA6</accession>
<evidence type="ECO:0000313" key="7">
    <source>
        <dbReference type="EMBL" id="MCB5409980.1"/>
    </source>
</evidence>
<evidence type="ECO:0000256" key="1">
    <source>
        <dbReference type="ARBA" id="ARBA00004196"/>
    </source>
</evidence>
<comment type="similarity">
    <text evidence="2">Belongs to the thioredoxin family. DsbE subfamily.</text>
</comment>
<keyword evidence="4" id="KW-1015">Disulfide bond</keyword>
<evidence type="ECO:0000256" key="5">
    <source>
        <dbReference type="ARBA" id="ARBA00023284"/>
    </source>
</evidence>
<dbReference type="InterPro" id="IPR050553">
    <property type="entry name" value="Thioredoxin_ResA/DsbE_sf"/>
</dbReference>
<name>A0ABS8CLA6_9RHOB</name>
<comment type="caution">
    <text evidence="7">The sequence shown here is derived from an EMBL/GenBank/DDBJ whole genome shotgun (WGS) entry which is preliminary data.</text>
</comment>
<reference evidence="7 8" key="1">
    <citation type="submission" date="2020-07" db="EMBL/GenBank/DDBJ databases">
        <title>Pseudogemmobacter sp. nov., isolated from poultry manure in Taiwan.</title>
        <authorList>
            <person name="Lin S.-Y."/>
            <person name="Tang Y.-S."/>
            <person name="Young C.-C."/>
        </authorList>
    </citation>
    <scope>NUCLEOTIDE SEQUENCE [LARGE SCALE GENOMIC DNA]</scope>
    <source>
        <strain evidence="7 8">CC-YST710</strain>
    </source>
</reference>
<organism evidence="7 8">
    <name type="scientific">Pseudogemmobacter faecipullorum</name>
    <dbReference type="NCBI Taxonomy" id="2755041"/>
    <lineage>
        <taxon>Bacteria</taxon>
        <taxon>Pseudomonadati</taxon>
        <taxon>Pseudomonadota</taxon>
        <taxon>Alphaproteobacteria</taxon>
        <taxon>Rhodobacterales</taxon>
        <taxon>Paracoccaceae</taxon>
        <taxon>Pseudogemmobacter</taxon>
    </lineage>
</organism>
<evidence type="ECO:0000256" key="4">
    <source>
        <dbReference type="ARBA" id="ARBA00023157"/>
    </source>
</evidence>
<sequence>MASKLLLLPPVLFAGLVAVFAFGMMRDNPGELPSTLVGREAPPLPLTALPGIAPLTDADLRSGEVTVVNFWASWCPPCRAEHPVLLDMTAKGIRVAGVNILDKEADALGYLQRDGNPFLGVATDPQGRNRVEWGVSAPPETFIIDGDGKVLFKFTGPLLGADYENRFLPALEAALK</sequence>
<dbReference type="InterPro" id="IPR013740">
    <property type="entry name" value="Redoxin"/>
</dbReference>
<dbReference type="Pfam" id="PF08534">
    <property type="entry name" value="Redoxin"/>
    <property type="match status" value="1"/>
</dbReference>
<dbReference type="EMBL" id="JACDXX010000006">
    <property type="protein sequence ID" value="MCB5409980.1"/>
    <property type="molecule type" value="Genomic_DNA"/>
</dbReference>
<dbReference type="PROSITE" id="PS51352">
    <property type="entry name" value="THIOREDOXIN_2"/>
    <property type="match status" value="1"/>
</dbReference>
<feature type="domain" description="Thioredoxin" evidence="6">
    <location>
        <begin position="35"/>
        <end position="176"/>
    </location>
</feature>
<evidence type="ECO:0000313" key="8">
    <source>
        <dbReference type="Proteomes" id="UP001198571"/>
    </source>
</evidence>
<dbReference type="RefSeq" id="WP_226934887.1">
    <property type="nucleotide sequence ID" value="NZ_JACDXX010000006.1"/>
</dbReference>
<dbReference type="PANTHER" id="PTHR42852">
    <property type="entry name" value="THIOL:DISULFIDE INTERCHANGE PROTEIN DSBE"/>
    <property type="match status" value="1"/>
</dbReference>
<dbReference type="NCBIfam" id="TIGR00385">
    <property type="entry name" value="dsbE"/>
    <property type="match status" value="1"/>
</dbReference>
<dbReference type="Proteomes" id="UP001198571">
    <property type="component" value="Unassembled WGS sequence"/>
</dbReference>
<keyword evidence="5" id="KW-0676">Redox-active center</keyword>
<proteinExistence type="inferred from homology"/>
<evidence type="ECO:0000256" key="3">
    <source>
        <dbReference type="ARBA" id="ARBA00022748"/>
    </source>
</evidence>
<gene>
    <name evidence="7" type="ORF">H0485_08205</name>
</gene>
<dbReference type="Gene3D" id="3.40.30.10">
    <property type="entry name" value="Glutaredoxin"/>
    <property type="match status" value="1"/>
</dbReference>
<evidence type="ECO:0000259" key="6">
    <source>
        <dbReference type="PROSITE" id="PS51352"/>
    </source>
</evidence>
<dbReference type="InterPro" id="IPR036249">
    <property type="entry name" value="Thioredoxin-like_sf"/>
</dbReference>
<evidence type="ECO:0000256" key="2">
    <source>
        <dbReference type="ARBA" id="ARBA00007758"/>
    </source>
</evidence>
<dbReference type="InterPro" id="IPR013766">
    <property type="entry name" value="Thioredoxin_domain"/>
</dbReference>
<dbReference type="InterPro" id="IPR004799">
    <property type="entry name" value="Periplasmic_diS_OxRdtase_DsbE"/>
</dbReference>
<dbReference type="PANTHER" id="PTHR42852:SF6">
    <property type="entry name" value="THIOL:DISULFIDE INTERCHANGE PROTEIN DSBE"/>
    <property type="match status" value="1"/>
</dbReference>
<dbReference type="SUPFAM" id="SSF52833">
    <property type="entry name" value="Thioredoxin-like"/>
    <property type="match status" value="1"/>
</dbReference>
<keyword evidence="8" id="KW-1185">Reference proteome</keyword>